<dbReference type="Proteomes" id="UP000078343">
    <property type="component" value="Unassembled WGS sequence"/>
</dbReference>
<organism evidence="13 14">
    <name type="scientific">Fonsecaea erecta</name>
    <dbReference type="NCBI Taxonomy" id="1367422"/>
    <lineage>
        <taxon>Eukaryota</taxon>
        <taxon>Fungi</taxon>
        <taxon>Dikarya</taxon>
        <taxon>Ascomycota</taxon>
        <taxon>Pezizomycotina</taxon>
        <taxon>Eurotiomycetes</taxon>
        <taxon>Chaetothyriomycetidae</taxon>
        <taxon>Chaetothyriales</taxon>
        <taxon>Herpotrichiellaceae</taxon>
        <taxon>Fonsecaea</taxon>
    </lineage>
</organism>
<feature type="domain" description="Glycoside hydrolase family 20 catalytic" evidence="12">
    <location>
        <begin position="1"/>
        <end position="334"/>
    </location>
</feature>
<evidence type="ECO:0000256" key="7">
    <source>
        <dbReference type="ARBA" id="ARBA00022801"/>
    </source>
</evidence>
<dbReference type="GO" id="GO:0005506">
    <property type="term" value="F:iron ion binding"/>
    <property type="evidence" value="ECO:0007669"/>
    <property type="project" value="InterPro"/>
</dbReference>
<comment type="similarity">
    <text evidence="4">Belongs to the cytochrome P450 family.</text>
</comment>
<comment type="cofactor">
    <cofactor evidence="2">
        <name>heme</name>
        <dbReference type="ChEBI" id="CHEBI:30413"/>
    </cofactor>
</comment>
<keyword evidence="14" id="KW-1185">Reference proteome</keyword>
<evidence type="ECO:0000256" key="10">
    <source>
        <dbReference type="ARBA" id="ARBA00023033"/>
    </source>
</evidence>
<evidence type="ECO:0000256" key="2">
    <source>
        <dbReference type="ARBA" id="ARBA00001971"/>
    </source>
</evidence>
<dbReference type="PANTHER" id="PTHR24287:SF5">
    <property type="entry name" value="P450, PUTATIVE (EUROFUNG)-RELATED"/>
    <property type="match status" value="1"/>
</dbReference>
<keyword evidence="10" id="KW-0503">Monooxygenase</keyword>
<dbReference type="InterPro" id="IPR025705">
    <property type="entry name" value="Beta_hexosaminidase_sua/sub"/>
</dbReference>
<comment type="catalytic activity">
    <reaction evidence="1">
        <text>Hydrolysis of terminal non-reducing N-acetyl-D-hexosamine residues in N-acetyl-beta-D-hexosaminides.</text>
        <dbReference type="EC" id="3.2.1.52"/>
    </reaction>
</comment>
<dbReference type="Pfam" id="PF00728">
    <property type="entry name" value="Glyco_hydro_20"/>
    <property type="match status" value="1"/>
</dbReference>
<keyword evidence="8" id="KW-0560">Oxidoreductase</keyword>
<dbReference type="EMBL" id="LVYI01000001">
    <property type="protein sequence ID" value="OAP65291.1"/>
    <property type="molecule type" value="Genomic_DNA"/>
</dbReference>
<evidence type="ECO:0000256" key="9">
    <source>
        <dbReference type="ARBA" id="ARBA00023004"/>
    </source>
</evidence>
<evidence type="ECO:0000256" key="6">
    <source>
        <dbReference type="ARBA" id="ARBA00022723"/>
    </source>
</evidence>
<dbReference type="Pfam" id="PF00067">
    <property type="entry name" value="p450"/>
    <property type="match status" value="1"/>
</dbReference>
<dbReference type="Gene3D" id="3.20.20.80">
    <property type="entry name" value="Glycosidases"/>
    <property type="match status" value="1"/>
</dbReference>
<keyword evidence="9" id="KW-0408">Iron</keyword>
<dbReference type="GO" id="GO:0004497">
    <property type="term" value="F:monooxygenase activity"/>
    <property type="evidence" value="ECO:0007669"/>
    <property type="project" value="UniProtKB-KW"/>
</dbReference>
<evidence type="ECO:0000256" key="8">
    <source>
        <dbReference type="ARBA" id="ARBA00023002"/>
    </source>
</evidence>
<dbReference type="PROSITE" id="PS00086">
    <property type="entry name" value="CYTOCHROME_P450"/>
    <property type="match status" value="1"/>
</dbReference>
<dbReference type="GO" id="GO:0016705">
    <property type="term" value="F:oxidoreductase activity, acting on paired donors, with incorporation or reduction of molecular oxygen"/>
    <property type="evidence" value="ECO:0007669"/>
    <property type="project" value="InterPro"/>
</dbReference>
<protein>
    <recommendedName>
        <fullName evidence="5">beta-N-acetylhexosaminidase</fullName>
        <ecNumber evidence="5">3.2.1.52</ecNumber>
    </recommendedName>
</protein>
<comment type="similarity">
    <text evidence="3">Belongs to the glycosyl hydrolase 20 family.</text>
</comment>
<proteinExistence type="inferred from homology"/>
<gene>
    <name evidence="13" type="ORF">AYL99_01263</name>
</gene>
<evidence type="ECO:0000256" key="5">
    <source>
        <dbReference type="ARBA" id="ARBA00012663"/>
    </source>
</evidence>
<dbReference type="AlphaFoldDB" id="A0A179A125"/>
<name>A0A179A125_9EURO</name>
<sequence>MAKLNRLHIHATDSQSWPIEIPSLPDLARKGAYQPRHVWGTNNLRDVQMYGAAKGISVFIEIDMPGHTASVAYAFPDLIAAFNELDWSTFAAEPLSGQLKLNSSDVHGFVGTVLDDLLPRTRPYTSLYHVGGDELNRAAYLLDDTVQSDDPRVLQPLLQKFIDNVIEASIRHGHQPIVWEEMLLDWNLTLPSAADNPPSRQTLVQVWRNSERIEEVLKRGHRVLFGDYHYWYLDCGFGVFLDPYPSGKSPPGVPYNTSGGYSSRLKKPYLDYCNPYHNWRQMYTYNPLANISADLQAGIEGGEVLMWSEQTDSSDLDSKLWPRAAAAAEVLWAGVREESMLEDATKRLGEWRERGVIDLGLGLDFPVHSTLAILRNEALEFWDWIYEDTKTDSKGTGSYTAELHILADVRVLFTADPENTKAILTTQFQDFGKGEEFHNEWQDFLGDSIFTTDGQQWHNSRQLIRPMFVREKVADLPLIETHVRKLISLMGTGDGSQVMLNKLLFRFSLDASTHFLFGHSVGSLDKEQSEFAAAFDEVQRVQSLEGRLGPLKHFRSKRSFYEGLKTMDHFIEPFITEALSMTPEELETKLSRSDTFIHALARYTRDRKVMRDQLTALLLAGRDTTAGTLSWVFLELAKNPRAVEKLRAEIKEFLGEGGRPPTYQEIKDMKYLTYVINETLRLYPVVPFNVRSALTDTTLPRGGGKDGNAPVGCPKGTVIGYSTLLMQRRRDLYPPISPSFPYDPLEWWPERWATWTPKAWNFIPFNGGPRICIGQQFAMVEMAYTIVRILQEFDQIIDYGSKRIMHVEIILTPAEGVKVGFVKSEKKAAMA</sequence>
<evidence type="ECO:0000256" key="3">
    <source>
        <dbReference type="ARBA" id="ARBA00006285"/>
    </source>
</evidence>
<evidence type="ECO:0000259" key="12">
    <source>
        <dbReference type="Pfam" id="PF00728"/>
    </source>
</evidence>
<dbReference type="CDD" id="cd11063">
    <property type="entry name" value="CYP52"/>
    <property type="match status" value="1"/>
</dbReference>
<dbReference type="InterPro" id="IPR017972">
    <property type="entry name" value="Cyt_P450_CS"/>
</dbReference>
<evidence type="ECO:0000256" key="1">
    <source>
        <dbReference type="ARBA" id="ARBA00001231"/>
    </source>
</evidence>
<dbReference type="GO" id="GO:0005975">
    <property type="term" value="P:carbohydrate metabolic process"/>
    <property type="evidence" value="ECO:0007669"/>
    <property type="project" value="InterPro"/>
</dbReference>
<dbReference type="InterPro" id="IPR017853">
    <property type="entry name" value="GH"/>
</dbReference>
<dbReference type="OrthoDB" id="1470350at2759"/>
<dbReference type="InterPro" id="IPR015883">
    <property type="entry name" value="Glyco_hydro_20_cat"/>
</dbReference>
<evidence type="ECO:0000256" key="11">
    <source>
        <dbReference type="PIRSR" id="PIRSR625705-1"/>
    </source>
</evidence>
<evidence type="ECO:0000313" key="13">
    <source>
        <dbReference type="EMBL" id="OAP65291.1"/>
    </source>
</evidence>
<keyword evidence="6" id="KW-0479">Metal-binding</keyword>
<accession>A0A179A125</accession>
<dbReference type="PRINTS" id="PR00738">
    <property type="entry name" value="GLHYDRLASE20"/>
</dbReference>
<dbReference type="Gene3D" id="1.10.630.10">
    <property type="entry name" value="Cytochrome P450"/>
    <property type="match status" value="1"/>
</dbReference>
<dbReference type="STRING" id="1367422.A0A179A125"/>
<dbReference type="GeneID" id="30005433"/>
<dbReference type="GO" id="GO:0004563">
    <property type="term" value="F:beta-N-acetylhexosaminidase activity"/>
    <property type="evidence" value="ECO:0007669"/>
    <property type="project" value="UniProtKB-EC"/>
</dbReference>
<dbReference type="InterPro" id="IPR001128">
    <property type="entry name" value="Cyt_P450"/>
</dbReference>
<dbReference type="EC" id="3.2.1.52" evidence="5"/>
<dbReference type="InterPro" id="IPR036396">
    <property type="entry name" value="Cyt_P450_sf"/>
</dbReference>
<dbReference type="InterPro" id="IPR047146">
    <property type="entry name" value="Cyt_P450_E_CYP52_fungi"/>
</dbReference>
<dbReference type="RefSeq" id="XP_018698658.1">
    <property type="nucleotide sequence ID" value="XM_018832779.1"/>
</dbReference>
<evidence type="ECO:0000256" key="4">
    <source>
        <dbReference type="ARBA" id="ARBA00010617"/>
    </source>
</evidence>
<evidence type="ECO:0000313" key="14">
    <source>
        <dbReference type="Proteomes" id="UP000078343"/>
    </source>
</evidence>
<comment type="caution">
    <text evidence="13">The sequence shown here is derived from an EMBL/GenBank/DDBJ whole genome shotgun (WGS) entry which is preliminary data.</text>
</comment>
<dbReference type="PANTHER" id="PTHR24287">
    <property type="entry name" value="P450, PUTATIVE (EUROFUNG)-RELATED"/>
    <property type="match status" value="1"/>
</dbReference>
<feature type="active site" description="Proton donor" evidence="11">
    <location>
        <position position="134"/>
    </location>
</feature>
<dbReference type="GO" id="GO:0020037">
    <property type="term" value="F:heme binding"/>
    <property type="evidence" value="ECO:0007669"/>
    <property type="project" value="InterPro"/>
</dbReference>
<dbReference type="SUPFAM" id="SSF48264">
    <property type="entry name" value="Cytochrome P450"/>
    <property type="match status" value="1"/>
</dbReference>
<keyword evidence="7" id="KW-0378">Hydrolase</keyword>
<reference evidence="13 14" key="1">
    <citation type="submission" date="2016-04" db="EMBL/GenBank/DDBJ databases">
        <title>Draft genome of Fonsecaea erecta CBS 125763.</title>
        <authorList>
            <person name="Weiss V.A."/>
            <person name="Vicente V.A."/>
            <person name="Raittz R.T."/>
            <person name="Moreno L.F."/>
            <person name="De Souza E.M."/>
            <person name="Pedrosa F.O."/>
            <person name="Steffens M.B."/>
            <person name="Faoro H."/>
            <person name="Tadra-Sfeir M.Z."/>
            <person name="Najafzadeh M.J."/>
            <person name="Felipe M.S."/>
            <person name="Teixeira M."/>
            <person name="Sun J."/>
            <person name="Xi L."/>
            <person name="Gomes R."/>
            <person name="De Azevedo C.M."/>
            <person name="Salgado C.G."/>
            <person name="Da Silva M.B."/>
            <person name="Nascimento M.F."/>
            <person name="Queiroz-Telles F."/>
            <person name="Attili D.S."/>
            <person name="Gorbushina A."/>
        </authorList>
    </citation>
    <scope>NUCLEOTIDE SEQUENCE [LARGE SCALE GENOMIC DNA]</scope>
    <source>
        <strain evidence="13 14">CBS 125763</strain>
    </source>
</reference>
<dbReference type="SUPFAM" id="SSF51445">
    <property type="entry name" value="(Trans)glycosidases"/>
    <property type="match status" value="1"/>
</dbReference>